<keyword evidence="2" id="KW-0812">Transmembrane</keyword>
<accession>A0A0C9UZJ0</accession>
<evidence type="ECO:0000256" key="3">
    <source>
        <dbReference type="SAM" id="SignalP"/>
    </source>
</evidence>
<protein>
    <submittedName>
        <fullName evidence="4">Uncharacterized protein</fullName>
    </submittedName>
</protein>
<feature type="signal peptide" evidence="3">
    <location>
        <begin position="1"/>
        <end position="18"/>
    </location>
</feature>
<sequence length="228" mass="22694">MLAFTLFSSLLVASQIAASPFPSAPSALLSILRRQSPSIPSVPDDCTTQCTPIVNIGTDVDAPVFTTFPDVAKEADDFTACTCNAAYGQAFLACAQCTANLPDVDLRTDEEGLVQDLNTLCSLNGHPFNPPLALSGSSSSSSNSSSSSTTTGTGSTGTTGSGASTPSSSTGTSTGTTSSSSTDTSTGTTSAPTTITTSNSALAAVSINGLVIAGVTFGIMILSLSGSY</sequence>
<reference evidence="4 5" key="1">
    <citation type="submission" date="2014-06" db="EMBL/GenBank/DDBJ databases">
        <title>Evolutionary Origins and Diversification of the Mycorrhizal Mutualists.</title>
        <authorList>
            <consortium name="DOE Joint Genome Institute"/>
            <consortium name="Mycorrhizal Genomics Consortium"/>
            <person name="Kohler A."/>
            <person name="Kuo A."/>
            <person name="Nagy L.G."/>
            <person name="Floudas D."/>
            <person name="Copeland A."/>
            <person name="Barry K.W."/>
            <person name="Cichocki N."/>
            <person name="Veneault-Fourrey C."/>
            <person name="LaButti K."/>
            <person name="Lindquist E.A."/>
            <person name="Lipzen A."/>
            <person name="Lundell T."/>
            <person name="Morin E."/>
            <person name="Murat C."/>
            <person name="Riley R."/>
            <person name="Ohm R."/>
            <person name="Sun H."/>
            <person name="Tunlid A."/>
            <person name="Henrissat B."/>
            <person name="Grigoriev I.V."/>
            <person name="Hibbett D.S."/>
            <person name="Martin F."/>
        </authorList>
    </citation>
    <scope>NUCLEOTIDE SEQUENCE [LARGE SCALE GENOMIC DNA]</scope>
    <source>
        <strain evidence="4 5">SS14</strain>
    </source>
</reference>
<evidence type="ECO:0000313" key="4">
    <source>
        <dbReference type="EMBL" id="KIJ40284.1"/>
    </source>
</evidence>
<organism evidence="4 5">
    <name type="scientific">Sphaerobolus stellatus (strain SS14)</name>
    <dbReference type="NCBI Taxonomy" id="990650"/>
    <lineage>
        <taxon>Eukaryota</taxon>
        <taxon>Fungi</taxon>
        <taxon>Dikarya</taxon>
        <taxon>Basidiomycota</taxon>
        <taxon>Agaricomycotina</taxon>
        <taxon>Agaricomycetes</taxon>
        <taxon>Phallomycetidae</taxon>
        <taxon>Geastrales</taxon>
        <taxon>Sphaerobolaceae</taxon>
        <taxon>Sphaerobolus</taxon>
    </lineage>
</organism>
<feature type="chain" id="PRO_5002204470" evidence="3">
    <location>
        <begin position="19"/>
        <end position="228"/>
    </location>
</feature>
<dbReference type="AlphaFoldDB" id="A0A0C9UZJ0"/>
<feature type="compositionally biased region" description="Low complexity" evidence="1">
    <location>
        <begin position="135"/>
        <end position="153"/>
    </location>
</feature>
<gene>
    <name evidence="4" type="ORF">M422DRAFT_256838</name>
</gene>
<feature type="compositionally biased region" description="Low complexity" evidence="1">
    <location>
        <begin position="161"/>
        <end position="194"/>
    </location>
</feature>
<evidence type="ECO:0000256" key="1">
    <source>
        <dbReference type="SAM" id="MobiDB-lite"/>
    </source>
</evidence>
<feature type="transmembrane region" description="Helical" evidence="2">
    <location>
        <begin position="201"/>
        <end position="224"/>
    </location>
</feature>
<keyword evidence="2" id="KW-1133">Transmembrane helix</keyword>
<dbReference type="EMBL" id="KN837145">
    <property type="protein sequence ID" value="KIJ40284.1"/>
    <property type="molecule type" value="Genomic_DNA"/>
</dbReference>
<proteinExistence type="predicted"/>
<evidence type="ECO:0000256" key="2">
    <source>
        <dbReference type="SAM" id="Phobius"/>
    </source>
</evidence>
<dbReference type="Proteomes" id="UP000054279">
    <property type="component" value="Unassembled WGS sequence"/>
</dbReference>
<feature type="region of interest" description="Disordered" evidence="1">
    <location>
        <begin position="132"/>
        <end position="194"/>
    </location>
</feature>
<name>A0A0C9UZJ0_SPHS4</name>
<evidence type="ECO:0000313" key="5">
    <source>
        <dbReference type="Proteomes" id="UP000054279"/>
    </source>
</evidence>
<dbReference type="HOGENOM" id="CLU_1215462_0_0_1"/>
<keyword evidence="3" id="KW-0732">Signal</keyword>
<keyword evidence="5" id="KW-1185">Reference proteome</keyword>
<keyword evidence="2" id="KW-0472">Membrane</keyword>